<keyword evidence="1" id="KW-0732">Signal</keyword>
<dbReference type="Proteomes" id="UP000555103">
    <property type="component" value="Unassembled WGS sequence"/>
</dbReference>
<dbReference type="RefSeq" id="WP_221232893.1">
    <property type="nucleotide sequence ID" value="NZ_JACIEP010000002.1"/>
</dbReference>
<gene>
    <name evidence="3" type="ORF">GGR21_000624</name>
</gene>
<dbReference type="InterPro" id="IPR029032">
    <property type="entry name" value="AhpD-like"/>
</dbReference>
<feature type="domain" description="Carboxymuconolactone decarboxylase-like" evidence="2">
    <location>
        <begin position="193"/>
        <end position="277"/>
    </location>
</feature>
<sequence length="286" mass="31516">MKQLLLIMSAVLSMLNMHAQMEKSERYTRGWSKLQEIDGEAGENVVNNLGIISPDLARFIIEYSFGDVYSLNFLNNKSKEIAAVSSLIAQGATPQLKVHLNGALNSGCLITEVKEIILQMSVYTGFPGSINAMNTFQEVLNERKNKGINDLAGSITNQETDSLSRYSKGAEALSLLDSLQVQHMEKAYRDFSPELVQFTLEYAFADIHSRKGLEKKYRQIATVAALATLGNAPSQLKFHISGALNVGVTGDEIKEVMLLMTVYAGFPAAINGTNILREVMDERSDK</sequence>
<dbReference type="PANTHER" id="PTHR33570">
    <property type="entry name" value="4-CARBOXYMUCONOLACTONE DECARBOXYLASE FAMILY PROTEIN"/>
    <property type="match status" value="1"/>
</dbReference>
<dbReference type="AlphaFoldDB" id="A0A840CFG1"/>
<dbReference type="EMBL" id="JACIEP010000002">
    <property type="protein sequence ID" value="MBB4034737.1"/>
    <property type="molecule type" value="Genomic_DNA"/>
</dbReference>
<dbReference type="Pfam" id="PF02627">
    <property type="entry name" value="CMD"/>
    <property type="match status" value="2"/>
</dbReference>
<dbReference type="GO" id="GO:0051920">
    <property type="term" value="F:peroxiredoxin activity"/>
    <property type="evidence" value="ECO:0007669"/>
    <property type="project" value="InterPro"/>
</dbReference>
<evidence type="ECO:0000313" key="3">
    <source>
        <dbReference type="EMBL" id="MBB4034737.1"/>
    </source>
</evidence>
<dbReference type="GO" id="GO:0047575">
    <property type="term" value="F:4-carboxymuconolactone decarboxylase activity"/>
    <property type="evidence" value="ECO:0007669"/>
    <property type="project" value="UniProtKB-EC"/>
</dbReference>
<dbReference type="Gene3D" id="1.20.1290.10">
    <property type="entry name" value="AhpD-like"/>
    <property type="match status" value="2"/>
</dbReference>
<reference evidence="3 4" key="1">
    <citation type="submission" date="2020-08" db="EMBL/GenBank/DDBJ databases">
        <title>Genomic Encyclopedia of Type Strains, Phase IV (KMG-IV): sequencing the most valuable type-strain genomes for metagenomic binning, comparative biology and taxonomic classification.</title>
        <authorList>
            <person name="Goeker M."/>
        </authorList>
    </citation>
    <scope>NUCLEOTIDE SEQUENCE [LARGE SCALE GENOMIC DNA]</scope>
    <source>
        <strain evidence="3 4">DSM 104969</strain>
    </source>
</reference>
<name>A0A840CFG1_9BACT</name>
<proteinExistence type="predicted"/>
<protein>
    <submittedName>
        <fullName evidence="3">4-carboxymuconolactone decarboxylase</fullName>
        <ecNumber evidence="3">4.1.1.44</ecNumber>
    </submittedName>
</protein>
<dbReference type="PANTHER" id="PTHR33570:SF10">
    <property type="entry name" value="GAMMA-CARBOXYMUCONOLACTONE DECARBOXYLASE"/>
    <property type="match status" value="1"/>
</dbReference>
<keyword evidence="4" id="KW-1185">Reference proteome</keyword>
<dbReference type="InterPro" id="IPR052512">
    <property type="entry name" value="4CMD/NDH-1_regulator"/>
</dbReference>
<dbReference type="InterPro" id="IPR003779">
    <property type="entry name" value="CMD-like"/>
</dbReference>
<evidence type="ECO:0000313" key="4">
    <source>
        <dbReference type="Proteomes" id="UP000555103"/>
    </source>
</evidence>
<dbReference type="SUPFAM" id="SSF69118">
    <property type="entry name" value="AhpD-like"/>
    <property type="match status" value="1"/>
</dbReference>
<comment type="caution">
    <text evidence="3">The sequence shown here is derived from an EMBL/GenBank/DDBJ whole genome shotgun (WGS) entry which is preliminary data.</text>
</comment>
<accession>A0A840CFG1</accession>
<keyword evidence="3" id="KW-0456">Lyase</keyword>
<evidence type="ECO:0000256" key="1">
    <source>
        <dbReference type="SAM" id="SignalP"/>
    </source>
</evidence>
<feature type="signal peptide" evidence="1">
    <location>
        <begin position="1"/>
        <end position="19"/>
    </location>
</feature>
<organism evidence="3 4">
    <name type="scientific">Dysgonomonas hofstadii</name>
    <dbReference type="NCBI Taxonomy" id="637886"/>
    <lineage>
        <taxon>Bacteria</taxon>
        <taxon>Pseudomonadati</taxon>
        <taxon>Bacteroidota</taxon>
        <taxon>Bacteroidia</taxon>
        <taxon>Bacteroidales</taxon>
        <taxon>Dysgonomonadaceae</taxon>
        <taxon>Dysgonomonas</taxon>
    </lineage>
</organism>
<feature type="domain" description="Carboxymuconolactone decarboxylase-like" evidence="2">
    <location>
        <begin position="54"/>
        <end position="136"/>
    </location>
</feature>
<feature type="chain" id="PRO_5032958821" evidence="1">
    <location>
        <begin position="20"/>
        <end position="286"/>
    </location>
</feature>
<evidence type="ECO:0000259" key="2">
    <source>
        <dbReference type="Pfam" id="PF02627"/>
    </source>
</evidence>
<dbReference type="EC" id="4.1.1.44" evidence="3"/>